<dbReference type="AlphaFoldDB" id="A0ABD2ZCT9"/>
<accession>A0ABD2ZCT9</accession>
<gene>
    <name evidence="1" type="ORF">ACH5RR_023810</name>
</gene>
<comment type="caution">
    <text evidence="1">The sequence shown here is derived from an EMBL/GenBank/DDBJ whole genome shotgun (WGS) entry which is preliminary data.</text>
</comment>
<protein>
    <submittedName>
        <fullName evidence="1">Uncharacterized protein</fullName>
    </submittedName>
</protein>
<dbReference type="PANTHER" id="PTHR33625:SF2">
    <property type="entry name" value="POST-SET DOMAIN-CONTAINING PROTEIN"/>
    <property type="match status" value="1"/>
</dbReference>
<dbReference type="PANTHER" id="PTHR33625">
    <property type="entry name" value="OS08G0179900 PROTEIN"/>
    <property type="match status" value="1"/>
</dbReference>
<proteinExistence type="predicted"/>
<reference evidence="1 2" key="1">
    <citation type="submission" date="2024-11" db="EMBL/GenBank/DDBJ databases">
        <title>A near-complete genome assembly of Cinchona calisaya.</title>
        <authorList>
            <person name="Lian D.C."/>
            <person name="Zhao X.W."/>
            <person name="Wei L."/>
        </authorList>
    </citation>
    <scope>NUCLEOTIDE SEQUENCE [LARGE SCALE GENOMIC DNA]</scope>
    <source>
        <tissue evidence="1">Nenye</tissue>
    </source>
</reference>
<evidence type="ECO:0000313" key="2">
    <source>
        <dbReference type="Proteomes" id="UP001630127"/>
    </source>
</evidence>
<keyword evidence="2" id="KW-1185">Reference proteome</keyword>
<organism evidence="1 2">
    <name type="scientific">Cinchona calisaya</name>
    <dbReference type="NCBI Taxonomy" id="153742"/>
    <lineage>
        <taxon>Eukaryota</taxon>
        <taxon>Viridiplantae</taxon>
        <taxon>Streptophyta</taxon>
        <taxon>Embryophyta</taxon>
        <taxon>Tracheophyta</taxon>
        <taxon>Spermatophyta</taxon>
        <taxon>Magnoliopsida</taxon>
        <taxon>eudicotyledons</taxon>
        <taxon>Gunneridae</taxon>
        <taxon>Pentapetalae</taxon>
        <taxon>asterids</taxon>
        <taxon>lamiids</taxon>
        <taxon>Gentianales</taxon>
        <taxon>Rubiaceae</taxon>
        <taxon>Cinchonoideae</taxon>
        <taxon>Cinchoneae</taxon>
        <taxon>Cinchona</taxon>
    </lineage>
</organism>
<name>A0ABD2ZCT9_9GENT</name>
<evidence type="ECO:0000313" key="1">
    <source>
        <dbReference type="EMBL" id="KAL3516908.1"/>
    </source>
</evidence>
<dbReference type="EMBL" id="JBJUIK010000010">
    <property type="protein sequence ID" value="KAL3516908.1"/>
    <property type="molecule type" value="Genomic_DNA"/>
</dbReference>
<dbReference type="Proteomes" id="UP001630127">
    <property type="component" value="Unassembled WGS sequence"/>
</dbReference>
<sequence length="225" mass="24768">MGGGAMSPSAVTGISCVCNEKVDNSPLDVMSGISRKCCSESVFGPAPSRLEVEKAMNDLQRFLHGEAKSDFHWLQPIVYPTDSRMLHSPGYGRIHDAFNMLQREPSVENMVISISSDKAVWDAILGNRAVQDLRRSVSAEERTQKSSEEADIANLILKWILGITKSKIVDVIEKIGMMVVELFLPGNKEKPTSELTDLVEEKIRSSLLLSVVILLVVVVTRNNGN</sequence>